<protein>
    <recommendedName>
        <fullName evidence="1">Histone deacetylase domain-containing protein</fullName>
    </recommendedName>
</protein>
<feature type="non-terminal residue" evidence="2">
    <location>
        <position position="1"/>
    </location>
</feature>
<dbReference type="InterPro" id="IPR023696">
    <property type="entry name" value="Ureohydrolase_dom_sf"/>
</dbReference>
<comment type="caution">
    <text evidence="2">The sequence shown here is derived from an EMBL/GenBank/DDBJ whole genome shotgun (WGS) entry which is preliminary data.</text>
</comment>
<dbReference type="InterPro" id="IPR023801">
    <property type="entry name" value="His_deacetylse_dom"/>
</dbReference>
<name>X1EUC4_9ZZZZ</name>
<reference evidence="2" key="1">
    <citation type="journal article" date="2014" name="Front. Microbiol.">
        <title>High frequency of phylogenetically diverse reductive dehalogenase-homologous genes in deep subseafloor sedimentary metagenomes.</title>
        <authorList>
            <person name="Kawai M."/>
            <person name="Futagami T."/>
            <person name="Toyoda A."/>
            <person name="Takaki Y."/>
            <person name="Nishi S."/>
            <person name="Hori S."/>
            <person name="Arai W."/>
            <person name="Tsubouchi T."/>
            <person name="Morono Y."/>
            <person name="Uchiyama I."/>
            <person name="Ito T."/>
            <person name="Fujiyama A."/>
            <person name="Inagaki F."/>
            <person name="Takami H."/>
        </authorList>
    </citation>
    <scope>NUCLEOTIDE SEQUENCE</scope>
    <source>
        <strain evidence="2">Expedition CK06-06</strain>
    </source>
</reference>
<feature type="domain" description="Histone deacetylase" evidence="1">
    <location>
        <begin position="1"/>
        <end position="166"/>
    </location>
</feature>
<evidence type="ECO:0000259" key="1">
    <source>
        <dbReference type="Pfam" id="PF00850"/>
    </source>
</evidence>
<dbReference type="InterPro" id="IPR037138">
    <property type="entry name" value="His_deacetylse_dom_sf"/>
</dbReference>
<dbReference type="Pfam" id="PF00850">
    <property type="entry name" value="Hist_deacetyl"/>
    <property type="match status" value="1"/>
</dbReference>
<proteinExistence type="predicted"/>
<dbReference type="PANTHER" id="PTHR10625">
    <property type="entry name" value="HISTONE DEACETYLASE HDAC1-RELATED"/>
    <property type="match status" value="1"/>
</dbReference>
<accession>X1EUC4</accession>
<dbReference type="GO" id="GO:0040029">
    <property type="term" value="P:epigenetic regulation of gene expression"/>
    <property type="evidence" value="ECO:0007669"/>
    <property type="project" value="TreeGrafter"/>
</dbReference>
<dbReference type="AlphaFoldDB" id="X1EUC4"/>
<organism evidence="2">
    <name type="scientific">marine sediment metagenome</name>
    <dbReference type="NCBI Taxonomy" id="412755"/>
    <lineage>
        <taxon>unclassified sequences</taxon>
        <taxon>metagenomes</taxon>
        <taxon>ecological metagenomes</taxon>
    </lineage>
</organism>
<dbReference type="GO" id="GO:0004407">
    <property type="term" value="F:histone deacetylase activity"/>
    <property type="evidence" value="ECO:0007669"/>
    <property type="project" value="TreeGrafter"/>
</dbReference>
<gene>
    <name evidence="2" type="ORF">S03H2_10673</name>
</gene>
<evidence type="ECO:0000313" key="2">
    <source>
        <dbReference type="EMBL" id="GAH36956.1"/>
    </source>
</evidence>
<dbReference type="EMBL" id="BARU01005480">
    <property type="protein sequence ID" value="GAH36956.1"/>
    <property type="molecule type" value="Genomic_DNA"/>
</dbReference>
<dbReference type="SUPFAM" id="SSF52768">
    <property type="entry name" value="Arginase/deacetylase"/>
    <property type="match status" value="1"/>
</dbReference>
<dbReference type="Gene3D" id="3.40.800.20">
    <property type="entry name" value="Histone deacetylase domain"/>
    <property type="match status" value="1"/>
</dbReference>
<sequence>FNDVAITARMLLSKYPVERILIIDTDAHQGNGTMDIFYDDPRVLFISIHQDPRTLYPGRGFINEIGIGAGKGFTVNIPMPMFAGNKQYQCALNEIFVPLAKEYQPDVIIQNGGADPHYADQLTLLGLDLDGLNMVGKIVRKTADGTSKKLIDMIVSGYSDLVHYGWLAIIAGVAGLPIDFSKIVNEPEKRKHLEIEINEGSTESQTQKVVEAVKTELKSYWRCFQS</sequence>